<gene>
    <name evidence="3" type="ORF">CDAR_22581</name>
</gene>
<feature type="transmembrane region" description="Helical" evidence="2">
    <location>
        <begin position="82"/>
        <end position="99"/>
    </location>
</feature>
<keyword evidence="2" id="KW-0812">Transmembrane</keyword>
<organism evidence="3 4">
    <name type="scientific">Caerostris darwini</name>
    <dbReference type="NCBI Taxonomy" id="1538125"/>
    <lineage>
        <taxon>Eukaryota</taxon>
        <taxon>Metazoa</taxon>
        <taxon>Ecdysozoa</taxon>
        <taxon>Arthropoda</taxon>
        <taxon>Chelicerata</taxon>
        <taxon>Arachnida</taxon>
        <taxon>Araneae</taxon>
        <taxon>Araneomorphae</taxon>
        <taxon>Entelegynae</taxon>
        <taxon>Araneoidea</taxon>
        <taxon>Araneidae</taxon>
        <taxon>Caerostris</taxon>
    </lineage>
</organism>
<comment type="caution">
    <text evidence="3">The sequence shown here is derived from an EMBL/GenBank/DDBJ whole genome shotgun (WGS) entry which is preliminary data.</text>
</comment>
<accession>A0AAV4V9P9</accession>
<sequence length="100" mass="12074">MSRCPNLLWGNRPVPFPHTDQFPHGHFDPFRKRTTMVISLKNKTRRPSNRPRKDQQWTTINSSQNRNGDFNLWKKNLWTDSVFVYLHAFYMPFVFLFIGF</sequence>
<keyword evidence="2" id="KW-0472">Membrane</keyword>
<evidence type="ECO:0000313" key="3">
    <source>
        <dbReference type="EMBL" id="GIY66379.1"/>
    </source>
</evidence>
<name>A0AAV4V9P9_9ARAC</name>
<protein>
    <recommendedName>
        <fullName evidence="5">Transmembrane protein</fullName>
    </recommendedName>
</protein>
<feature type="region of interest" description="Disordered" evidence="1">
    <location>
        <begin position="42"/>
        <end position="62"/>
    </location>
</feature>
<evidence type="ECO:0000313" key="4">
    <source>
        <dbReference type="Proteomes" id="UP001054837"/>
    </source>
</evidence>
<dbReference type="EMBL" id="BPLQ01012583">
    <property type="protein sequence ID" value="GIY66379.1"/>
    <property type="molecule type" value="Genomic_DNA"/>
</dbReference>
<dbReference type="Proteomes" id="UP001054837">
    <property type="component" value="Unassembled WGS sequence"/>
</dbReference>
<reference evidence="3 4" key="1">
    <citation type="submission" date="2021-06" db="EMBL/GenBank/DDBJ databases">
        <title>Caerostris darwini draft genome.</title>
        <authorList>
            <person name="Kono N."/>
            <person name="Arakawa K."/>
        </authorList>
    </citation>
    <scope>NUCLEOTIDE SEQUENCE [LARGE SCALE GENOMIC DNA]</scope>
</reference>
<dbReference type="AlphaFoldDB" id="A0AAV4V9P9"/>
<evidence type="ECO:0000256" key="2">
    <source>
        <dbReference type="SAM" id="Phobius"/>
    </source>
</evidence>
<keyword evidence="2" id="KW-1133">Transmembrane helix</keyword>
<evidence type="ECO:0008006" key="5">
    <source>
        <dbReference type="Google" id="ProtNLM"/>
    </source>
</evidence>
<proteinExistence type="predicted"/>
<keyword evidence="4" id="KW-1185">Reference proteome</keyword>
<evidence type="ECO:0000256" key="1">
    <source>
        <dbReference type="SAM" id="MobiDB-lite"/>
    </source>
</evidence>